<evidence type="ECO:0000313" key="2">
    <source>
        <dbReference type="Proteomes" id="UP001244341"/>
    </source>
</evidence>
<evidence type="ECO:0000313" key="1">
    <source>
        <dbReference type="EMBL" id="WIA21086.1"/>
    </source>
</evidence>
<dbReference type="EMBL" id="CP126219">
    <property type="protein sequence ID" value="WIA21086.1"/>
    <property type="molecule type" value="Genomic_DNA"/>
</dbReference>
<accession>A0ABY8UHW8</accession>
<reference evidence="1 2" key="1">
    <citation type="submission" date="2023-05" db="EMBL/GenBank/DDBJ databases">
        <title>A 100% complete, gapless, phased diploid assembly of the Scenedesmus obliquus UTEX 3031 genome.</title>
        <authorList>
            <person name="Biondi T.C."/>
            <person name="Hanschen E.R."/>
            <person name="Kwon T."/>
            <person name="Eng W."/>
            <person name="Kruse C.P.S."/>
            <person name="Koehler S.I."/>
            <person name="Kunde Y."/>
            <person name="Gleasner C.D."/>
            <person name="You Mak K.T."/>
            <person name="Polle J."/>
            <person name="Hovde B.T."/>
            <person name="Starkenburg S.R."/>
        </authorList>
    </citation>
    <scope>NUCLEOTIDE SEQUENCE [LARGE SCALE GENOMIC DNA]</scope>
    <source>
        <strain evidence="1 2">DOE0152z</strain>
    </source>
</reference>
<dbReference type="Proteomes" id="UP001244341">
    <property type="component" value="Chromosome 12b"/>
</dbReference>
<sequence length="234" mass="26791">MVNKALWGELACDHKLWRGVYLDNDPLVTPEIRKRMLRDFYTRGLPSITHSLPRSGLQHSAWLRCCRLLHSKPRLVLLLAGRDPVILRRLGESEDDVITLNLGLNYHLDSYLDEDSRRFAAEFPQVFQDLDAGDLVVTQDFKGAGLYAAVADPASAPFMQLKKCGRDSAGFGILGKDQAPPMFPLLYYCDAHLHEVWEMDRKQLLARQLYWYGYTMLADKSMFNWATLEVLESL</sequence>
<keyword evidence="2" id="KW-1185">Reference proteome</keyword>
<name>A0ABY8UHW8_TETOB</name>
<protein>
    <submittedName>
        <fullName evidence="1">Uncharacterized protein</fullName>
    </submittedName>
</protein>
<proteinExistence type="predicted"/>
<gene>
    <name evidence="1" type="ORF">OEZ85_005406</name>
</gene>
<organism evidence="1 2">
    <name type="scientific">Tetradesmus obliquus</name>
    <name type="common">Green alga</name>
    <name type="synonym">Acutodesmus obliquus</name>
    <dbReference type="NCBI Taxonomy" id="3088"/>
    <lineage>
        <taxon>Eukaryota</taxon>
        <taxon>Viridiplantae</taxon>
        <taxon>Chlorophyta</taxon>
        <taxon>core chlorophytes</taxon>
        <taxon>Chlorophyceae</taxon>
        <taxon>CS clade</taxon>
        <taxon>Sphaeropleales</taxon>
        <taxon>Scenedesmaceae</taxon>
        <taxon>Tetradesmus</taxon>
    </lineage>
</organism>